<dbReference type="RefSeq" id="WP_008909832.1">
    <property type="nucleotide sequence ID" value="NZ_CAKP01000138.1"/>
</dbReference>
<dbReference type="InterPro" id="IPR017861">
    <property type="entry name" value="KAE1/TsaD"/>
</dbReference>
<keyword evidence="3" id="KW-0819">tRNA processing</keyword>
<organism evidence="9 10">
    <name type="scientific">Caloramator australicus RC3</name>
    <dbReference type="NCBI Taxonomy" id="857293"/>
    <lineage>
        <taxon>Bacteria</taxon>
        <taxon>Bacillati</taxon>
        <taxon>Bacillota</taxon>
        <taxon>Clostridia</taxon>
        <taxon>Eubacteriales</taxon>
        <taxon>Clostridiaceae</taxon>
        <taxon>Caloramator</taxon>
    </lineage>
</organism>
<feature type="domain" description="Gcp-like" evidence="8">
    <location>
        <begin position="60"/>
        <end position="295"/>
    </location>
</feature>
<accession>I7J6K9</accession>
<dbReference type="Proteomes" id="UP000007652">
    <property type="component" value="Unassembled WGS sequence"/>
</dbReference>
<dbReference type="OrthoDB" id="1675500at2"/>
<dbReference type="GO" id="GO:0008033">
    <property type="term" value="P:tRNA processing"/>
    <property type="evidence" value="ECO:0007669"/>
    <property type="project" value="UniProtKB-KW"/>
</dbReference>
<evidence type="ECO:0000256" key="6">
    <source>
        <dbReference type="ARBA" id="ARBA00023315"/>
    </source>
</evidence>
<evidence type="ECO:0000256" key="3">
    <source>
        <dbReference type="ARBA" id="ARBA00022694"/>
    </source>
</evidence>
<dbReference type="Pfam" id="PF00814">
    <property type="entry name" value="TsaD"/>
    <property type="match status" value="1"/>
</dbReference>
<protein>
    <recommendedName>
        <fullName evidence="1">N(6)-L-threonylcarbamoyladenine synthase</fullName>
        <ecNumber evidence="1">2.3.1.234</ecNumber>
    </recommendedName>
</protein>
<dbReference type="EMBL" id="CAKP01000138">
    <property type="protein sequence ID" value="CCJ34589.1"/>
    <property type="molecule type" value="Genomic_DNA"/>
</dbReference>
<evidence type="ECO:0000256" key="5">
    <source>
        <dbReference type="ARBA" id="ARBA00023004"/>
    </source>
</evidence>
<keyword evidence="2" id="KW-0808">Transferase</keyword>
<dbReference type="Gene3D" id="3.30.420.40">
    <property type="match status" value="2"/>
</dbReference>
<evidence type="ECO:0000256" key="7">
    <source>
        <dbReference type="ARBA" id="ARBA00048117"/>
    </source>
</evidence>
<dbReference type="EC" id="2.3.1.234" evidence="1"/>
<comment type="caution">
    <text evidence="9">The sequence shown here is derived from an EMBL/GenBank/DDBJ whole genome shotgun (WGS) entry which is preliminary data.</text>
</comment>
<evidence type="ECO:0000256" key="2">
    <source>
        <dbReference type="ARBA" id="ARBA00022679"/>
    </source>
</evidence>
<keyword evidence="5" id="KW-0408">Iron</keyword>
<dbReference type="PANTHER" id="PTHR11735:SF6">
    <property type="entry name" value="TRNA N6-ADENOSINE THREONYLCARBAMOYLTRANSFERASE, MITOCHONDRIAL"/>
    <property type="match status" value="1"/>
</dbReference>
<dbReference type="GO" id="GO:0046872">
    <property type="term" value="F:metal ion binding"/>
    <property type="evidence" value="ECO:0007669"/>
    <property type="project" value="UniProtKB-KW"/>
</dbReference>
<dbReference type="SUPFAM" id="SSF53067">
    <property type="entry name" value="Actin-like ATPase domain"/>
    <property type="match status" value="1"/>
</dbReference>
<name>I7J6K9_9CLOT</name>
<dbReference type="InterPro" id="IPR000905">
    <property type="entry name" value="Gcp-like_dom"/>
</dbReference>
<keyword evidence="4" id="KW-0479">Metal-binding</keyword>
<dbReference type="GO" id="GO:0061711">
    <property type="term" value="F:tRNA N(6)-L-threonylcarbamoyladenine synthase activity"/>
    <property type="evidence" value="ECO:0007669"/>
    <property type="project" value="UniProtKB-EC"/>
</dbReference>
<dbReference type="AlphaFoldDB" id="I7J6K9"/>
<dbReference type="PRINTS" id="PR00789">
    <property type="entry name" value="OSIALOPTASE"/>
</dbReference>
<dbReference type="InterPro" id="IPR043129">
    <property type="entry name" value="ATPase_NBD"/>
</dbReference>
<dbReference type="STRING" id="857293.CAAU_2506"/>
<sequence>MVRVLGIDTSNYTTSIAVVSENGIELDSRKILNVKMGERGLRQSEALFQHVMNLPTLFEDLSCSNLDAVCVSIAPRPVEGSYMPVFRAGESFGRVISVTNSIPLFFTTHQEGHIEAAIRTANLNLKRFIALHISGGTSEVLMVDRFIDYTIKKIGGTRDISIGQFLDRIGVALGFDFPAGKYLDQLAMGVRNSPLRIPSKVDGFDFNFSGQETLALKYIAEAKSKEEIAHAAMTCVAKTLEKLINNLIIEYKLPILLLGGVASSEFLRGRLEKIFGNNIYFSNKRFASDNAVGVAYIGLNKILKGEI</sequence>
<proteinExistence type="predicted"/>
<comment type="catalytic activity">
    <reaction evidence="7">
        <text>L-threonylcarbamoyladenylate + adenosine(37) in tRNA = N(6)-L-threonylcarbamoyladenosine(37) in tRNA + AMP + H(+)</text>
        <dbReference type="Rhea" id="RHEA:37059"/>
        <dbReference type="Rhea" id="RHEA-COMP:10162"/>
        <dbReference type="Rhea" id="RHEA-COMP:10163"/>
        <dbReference type="ChEBI" id="CHEBI:15378"/>
        <dbReference type="ChEBI" id="CHEBI:73682"/>
        <dbReference type="ChEBI" id="CHEBI:74411"/>
        <dbReference type="ChEBI" id="CHEBI:74418"/>
        <dbReference type="ChEBI" id="CHEBI:456215"/>
        <dbReference type="EC" id="2.3.1.234"/>
    </reaction>
</comment>
<keyword evidence="10" id="KW-1185">Reference proteome</keyword>
<evidence type="ECO:0000259" key="8">
    <source>
        <dbReference type="Pfam" id="PF00814"/>
    </source>
</evidence>
<reference evidence="9 10" key="1">
    <citation type="journal article" date="2011" name="J. Bacteriol.">
        <title>Draft genome sequence of Caloramator australicus strain RC3T, a thermoanaerobe from the Great Artesian Basin of Australia.</title>
        <authorList>
            <person name="Ogg C.D."/>
            <person name="Patel B.K.C."/>
        </authorList>
    </citation>
    <scope>NUCLEOTIDE SEQUENCE [LARGE SCALE GENOMIC DNA]</scope>
    <source>
        <strain evidence="9 10">RC3</strain>
    </source>
</reference>
<dbReference type="eggNOG" id="COG0533">
    <property type="taxonomic scope" value="Bacteria"/>
</dbReference>
<evidence type="ECO:0000313" key="10">
    <source>
        <dbReference type="Proteomes" id="UP000007652"/>
    </source>
</evidence>
<evidence type="ECO:0000313" key="9">
    <source>
        <dbReference type="EMBL" id="CCJ34589.1"/>
    </source>
</evidence>
<keyword evidence="6" id="KW-0012">Acyltransferase</keyword>
<evidence type="ECO:0000256" key="1">
    <source>
        <dbReference type="ARBA" id="ARBA00012156"/>
    </source>
</evidence>
<evidence type="ECO:0000256" key="4">
    <source>
        <dbReference type="ARBA" id="ARBA00022723"/>
    </source>
</evidence>
<dbReference type="PANTHER" id="PTHR11735">
    <property type="entry name" value="TRNA N6-ADENOSINE THREONYLCARBAMOYLTRANSFERASE"/>
    <property type="match status" value="1"/>
</dbReference>
<gene>
    <name evidence="9" type="ORF">CAAU_2506</name>
</gene>